<dbReference type="Pfam" id="PF00121">
    <property type="entry name" value="TIM"/>
    <property type="match status" value="1"/>
</dbReference>
<name>A0A8S1MXA8_PARPR</name>
<evidence type="ECO:0000256" key="4">
    <source>
        <dbReference type="ARBA" id="ARBA00011738"/>
    </source>
</evidence>
<dbReference type="EMBL" id="CAJJDM010000076">
    <property type="protein sequence ID" value="CAD8084870.1"/>
    <property type="molecule type" value="Genomic_DNA"/>
</dbReference>
<comment type="similarity">
    <text evidence="3 8">Belongs to the triosephosphate isomerase family.</text>
</comment>
<dbReference type="InterPro" id="IPR020861">
    <property type="entry name" value="Triosephosphate_isomerase_AS"/>
</dbReference>
<evidence type="ECO:0000256" key="8">
    <source>
        <dbReference type="RuleBase" id="RU363013"/>
    </source>
</evidence>
<dbReference type="OMA" id="IEKNGTM"/>
<evidence type="ECO:0000313" key="9">
    <source>
        <dbReference type="EMBL" id="CAD8084870.1"/>
    </source>
</evidence>
<comment type="pathway">
    <text evidence="1 8">Carbohydrate degradation; glycolysis; D-glyceraldehyde 3-phosphate from glycerone phosphate: step 1/1.</text>
</comment>
<dbReference type="PANTHER" id="PTHR21139:SF2">
    <property type="entry name" value="TRIOSEPHOSPHATE ISOMERASE"/>
    <property type="match status" value="1"/>
</dbReference>
<comment type="caution">
    <text evidence="9">The sequence shown here is derived from an EMBL/GenBank/DDBJ whole genome shotgun (WGS) entry which is preliminary data.</text>
</comment>
<dbReference type="CDD" id="cd00311">
    <property type="entry name" value="TIM"/>
    <property type="match status" value="1"/>
</dbReference>
<dbReference type="GO" id="GO:0004807">
    <property type="term" value="F:triose-phosphate isomerase activity"/>
    <property type="evidence" value="ECO:0007669"/>
    <property type="project" value="UniProtKB-EC"/>
</dbReference>
<keyword evidence="5 8" id="KW-0312">Gluconeogenesis</keyword>
<comment type="subunit">
    <text evidence="4">Homodimer.</text>
</comment>
<comment type="catalytic activity">
    <reaction evidence="8">
        <text>D-glyceraldehyde 3-phosphate = dihydroxyacetone phosphate</text>
        <dbReference type="Rhea" id="RHEA:18585"/>
        <dbReference type="ChEBI" id="CHEBI:57642"/>
        <dbReference type="ChEBI" id="CHEBI:59776"/>
        <dbReference type="EC" id="5.3.1.1"/>
    </reaction>
</comment>
<dbReference type="EC" id="5.3.1.1" evidence="8"/>
<dbReference type="NCBIfam" id="TIGR00419">
    <property type="entry name" value="tim"/>
    <property type="match status" value="1"/>
</dbReference>
<organism evidence="9 10">
    <name type="scientific">Paramecium primaurelia</name>
    <dbReference type="NCBI Taxonomy" id="5886"/>
    <lineage>
        <taxon>Eukaryota</taxon>
        <taxon>Sar</taxon>
        <taxon>Alveolata</taxon>
        <taxon>Ciliophora</taxon>
        <taxon>Intramacronucleata</taxon>
        <taxon>Oligohymenophorea</taxon>
        <taxon>Peniculida</taxon>
        <taxon>Parameciidae</taxon>
        <taxon>Paramecium</taxon>
    </lineage>
</organism>
<keyword evidence="7 8" id="KW-0413">Isomerase</keyword>
<accession>A0A8S1MXA8</accession>
<dbReference type="GO" id="GO:0006096">
    <property type="term" value="P:glycolytic process"/>
    <property type="evidence" value="ECO:0007669"/>
    <property type="project" value="UniProtKB-KW"/>
</dbReference>
<evidence type="ECO:0000313" key="10">
    <source>
        <dbReference type="Proteomes" id="UP000688137"/>
    </source>
</evidence>
<evidence type="ECO:0000256" key="3">
    <source>
        <dbReference type="ARBA" id="ARBA00007422"/>
    </source>
</evidence>
<evidence type="ECO:0000256" key="5">
    <source>
        <dbReference type="ARBA" id="ARBA00022432"/>
    </source>
</evidence>
<evidence type="ECO:0000256" key="6">
    <source>
        <dbReference type="ARBA" id="ARBA00023152"/>
    </source>
</evidence>
<comment type="pathway">
    <text evidence="2 8">Carbohydrate biosynthesis; gluconeogenesis.</text>
</comment>
<dbReference type="HAMAP" id="MF_00147_B">
    <property type="entry name" value="TIM_B"/>
    <property type="match status" value="1"/>
</dbReference>
<dbReference type="InterPro" id="IPR000652">
    <property type="entry name" value="Triosephosphate_isomerase"/>
</dbReference>
<keyword evidence="6 8" id="KW-0324">Glycolysis</keyword>
<dbReference type="InterPro" id="IPR022896">
    <property type="entry name" value="TrioseP_Isoase_bac/euk"/>
</dbReference>
<evidence type="ECO:0000256" key="2">
    <source>
        <dbReference type="ARBA" id="ARBA00004742"/>
    </source>
</evidence>
<dbReference type="AlphaFoldDB" id="A0A8S1MXA8"/>
<proteinExistence type="inferred from homology"/>
<evidence type="ECO:0000256" key="7">
    <source>
        <dbReference type="ARBA" id="ARBA00023235"/>
    </source>
</evidence>
<dbReference type="GO" id="GO:0046166">
    <property type="term" value="P:glyceraldehyde-3-phosphate biosynthetic process"/>
    <property type="evidence" value="ECO:0007669"/>
    <property type="project" value="TreeGrafter"/>
</dbReference>
<protein>
    <recommendedName>
        <fullName evidence="8">Triosephosphate isomerase</fullName>
        <ecNumber evidence="8">5.3.1.1</ecNumber>
    </recommendedName>
</protein>
<dbReference type="GO" id="GO:0019563">
    <property type="term" value="P:glycerol catabolic process"/>
    <property type="evidence" value="ECO:0007669"/>
    <property type="project" value="TreeGrafter"/>
</dbReference>
<dbReference type="GO" id="GO:0005829">
    <property type="term" value="C:cytosol"/>
    <property type="evidence" value="ECO:0007669"/>
    <property type="project" value="TreeGrafter"/>
</dbReference>
<dbReference type="PANTHER" id="PTHR21139">
    <property type="entry name" value="TRIOSEPHOSPHATE ISOMERASE"/>
    <property type="match status" value="1"/>
</dbReference>
<sequence>MRRYFIGGNWKCNNTIAQTQSLINSVINKLAFDATKVEVAVAPIFLHVPWVQANIQKNVQVAVQNTSLTKMGAYTGEISVEQVKDLGIPWVILGHSERRQYYGETNEIVGKKTRLALDHQLKVMACVGEKLADRESGQTTQVIQAQLDSIKKELTTEQWANVVVAYEPVWAIGTGKTASPEQAQDVHAFIRGWLKSQIGAQAEQQTRIIYGGSVTEKNALDLIKQKDLDGFLVGGAALKSAFTDIVAAASSSR</sequence>
<dbReference type="PROSITE" id="PS00171">
    <property type="entry name" value="TIM_1"/>
    <property type="match status" value="1"/>
</dbReference>
<dbReference type="PROSITE" id="PS51440">
    <property type="entry name" value="TIM_2"/>
    <property type="match status" value="1"/>
</dbReference>
<gene>
    <name evidence="9" type="ORF">PPRIM_AZ9-3.1.T0730030</name>
</gene>
<dbReference type="FunFam" id="3.20.20.70:FF:000020">
    <property type="entry name" value="Triosephosphate isomerase"/>
    <property type="match status" value="1"/>
</dbReference>
<keyword evidence="10" id="KW-1185">Reference proteome</keyword>
<dbReference type="Proteomes" id="UP000688137">
    <property type="component" value="Unassembled WGS sequence"/>
</dbReference>
<evidence type="ECO:0000256" key="1">
    <source>
        <dbReference type="ARBA" id="ARBA00004680"/>
    </source>
</evidence>
<reference evidence="9" key="1">
    <citation type="submission" date="2021-01" db="EMBL/GenBank/DDBJ databases">
        <authorList>
            <consortium name="Genoscope - CEA"/>
            <person name="William W."/>
        </authorList>
    </citation>
    <scope>NUCLEOTIDE SEQUENCE</scope>
</reference>
<dbReference type="GO" id="GO:0006094">
    <property type="term" value="P:gluconeogenesis"/>
    <property type="evidence" value="ECO:0007669"/>
    <property type="project" value="UniProtKB-KW"/>
</dbReference>